<dbReference type="EMBL" id="VSSQ01110920">
    <property type="protein sequence ID" value="MPN48524.1"/>
    <property type="molecule type" value="Genomic_DNA"/>
</dbReference>
<sequence>MNREPRLAGKAEWMVERSVLPRSGLRKEGTNLKMGMISASVSKIRLPGWVNRCRRLPFSAGVRTSALVLTCGKAMVQIKEERNLLTEGTSDTTSMTLTRVPYPTRPARRLTLLICSALTLPSFLLRVEPIRNPLTEAISALMGIMPHTPTK</sequence>
<proteinExistence type="predicted"/>
<gene>
    <name evidence="1" type="ORF">SDC9_196132</name>
</gene>
<evidence type="ECO:0000313" key="1">
    <source>
        <dbReference type="EMBL" id="MPN48524.1"/>
    </source>
</evidence>
<protein>
    <submittedName>
        <fullName evidence="1">Uncharacterized protein</fullName>
    </submittedName>
</protein>
<dbReference type="AlphaFoldDB" id="A0A645IJN5"/>
<name>A0A645IJN5_9ZZZZ</name>
<reference evidence="1" key="1">
    <citation type="submission" date="2019-08" db="EMBL/GenBank/DDBJ databases">
        <authorList>
            <person name="Kucharzyk K."/>
            <person name="Murdoch R.W."/>
            <person name="Higgins S."/>
            <person name="Loffler F."/>
        </authorList>
    </citation>
    <scope>NUCLEOTIDE SEQUENCE</scope>
</reference>
<comment type="caution">
    <text evidence="1">The sequence shown here is derived from an EMBL/GenBank/DDBJ whole genome shotgun (WGS) entry which is preliminary data.</text>
</comment>
<accession>A0A645IJN5</accession>
<organism evidence="1">
    <name type="scientific">bioreactor metagenome</name>
    <dbReference type="NCBI Taxonomy" id="1076179"/>
    <lineage>
        <taxon>unclassified sequences</taxon>
        <taxon>metagenomes</taxon>
        <taxon>ecological metagenomes</taxon>
    </lineage>
</organism>